<dbReference type="Pfam" id="PF03392">
    <property type="entry name" value="OS-D"/>
    <property type="match status" value="1"/>
</dbReference>
<proteinExistence type="predicted"/>
<protein>
    <recommendedName>
        <fullName evidence="4">Chemosensory protein</fullName>
    </recommendedName>
</protein>
<dbReference type="Gene3D" id="1.10.2080.10">
    <property type="entry name" value="Insect odorant-binding protein A10/Ejaculatory bulb-specific protein 3"/>
    <property type="match status" value="1"/>
</dbReference>
<comment type="caution">
    <text evidence="2">The sequence shown here is derived from an EMBL/GenBank/DDBJ whole genome shotgun (WGS) entry which is preliminary data.</text>
</comment>
<dbReference type="InterPro" id="IPR005055">
    <property type="entry name" value="A10/PebIII"/>
</dbReference>
<sequence length="114" mass="12583">MRNVVCLVAALAVLVVAAEAQEAQTAFLATLTPEQIAQLSAQEGLDAMIVCYKQKDDPQCTELVTNTLAELPELLRTNCGLCSEAQRKLLDDVLDQVTKEFPDKFNQLRKLIFS</sequence>
<name>A0AAW0WBK0_CHEQU</name>
<dbReference type="EMBL" id="JARKIK010000068">
    <property type="protein sequence ID" value="KAK8729058.1"/>
    <property type="molecule type" value="Genomic_DNA"/>
</dbReference>
<gene>
    <name evidence="2" type="ORF">OTU49_008608</name>
</gene>
<evidence type="ECO:0008006" key="4">
    <source>
        <dbReference type="Google" id="ProtNLM"/>
    </source>
</evidence>
<reference evidence="2 3" key="1">
    <citation type="journal article" date="2024" name="BMC Genomics">
        <title>Genome assembly of redclaw crayfish (Cherax quadricarinatus) provides insights into its immune adaptation and hypoxia tolerance.</title>
        <authorList>
            <person name="Liu Z."/>
            <person name="Zheng J."/>
            <person name="Li H."/>
            <person name="Fang K."/>
            <person name="Wang S."/>
            <person name="He J."/>
            <person name="Zhou D."/>
            <person name="Weng S."/>
            <person name="Chi M."/>
            <person name="Gu Z."/>
            <person name="He J."/>
            <person name="Li F."/>
            <person name="Wang M."/>
        </authorList>
    </citation>
    <scope>NUCLEOTIDE SEQUENCE [LARGE SCALE GENOMIC DNA]</scope>
    <source>
        <strain evidence="2">ZL_2023a</strain>
    </source>
</reference>
<evidence type="ECO:0000256" key="1">
    <source>
        <dbReference type="SAM" id="SignalP"/>
    </source>
</evidence>
<dbReference type="SUPFAM" id="SSF100910">
    <property type="entry name" value="Chemosensory protein Csp2"/>
    <property type="match status" value="1"/>
</dbReference>
<dbReference type="AlphaFoldDB" id="A0AAW0WBK0"/>
<feature type="chain" id="PRO_5043721314" description="Chemosensory protein" evidence="1">
    <location>
        <begin position="21"/>
        <end position="114"/>
    </location>
</feature>
<keyword evidence="1" id="KW-0732">Signal</keyword>
<organism evidence="2 3">
    <name type="scientific">Cherax quadricarinatus</name>
    <name type="common">Australian red claw crayfish</name>
    <dbReference type="NCBI Taxonomy" id="27406"/>
    <lineage>
        <taxon>Eukaryota</taxon>
        <taxon>Metazoa</taxon>
        <taxon>Ecdysozoa</taxon>
        <taxon>Arthropoda</taxon>
        <taxon>Crustacea</taxon>
        <taxon>Multicrustacea</taxon>
        <taxon>Malacostraca</taxon>
        <taxon>Eumalacostraca</taxon>
        <taxon>Eucarida</taxon>
        <taxon>Decapoda</taxon>
        <taxon>Pleocyemata</taxon>
        <taxon>Astacidea</taxon>
        <taxon>Parastacoidea</taxon>
        <taxon>Parastacidae</taxon>
        <taxon>Cherax</taxon>
    </lineage>
</organism>
<keyword evidence="3" id="KW-1185">Reference proteome</keyword>
<feature type="signal peptide" evidence="1">
    <location>
        <begin position="1"/>
        <end position="20"/>
    </location>
</feature>
<dbReference type="Proteomes" id="UP001445076">
    <property type="component" value="Unassembled WGS sequence"/>
</dbReference>
<dbReference type="InterPro" id="IPR036682">
    <property type="entry name" value="OS_D_A10/PebIII_sf"/>
</dbReference>
<accession>A0AAW0WBK0</accession>
<evidence type="ECO:0000313" key="2">
    <source>
        <dbReference type="EMBL" id="KAK8729058.1"/>
    </source>
</evidence>
<evidence type="ECO:0000313" key="3">
    <source>
        <dbReference type="Proteomes" id="UP001445076"/>
    </source>
</evidence>